<dbReference type="SUPFAM" id="SSF52047">
    <property type="entry name" value="RNI-like"/>
    <property type="match status" value="1"/>
</dbReference>
<organism evidence="1 2">
    <name type="scientific">Moniliophthora roreri</name>
    <name type="common">Frosty pod rot fungus</name>
    <name type="synonym">Monilia roreri</name>
    <dbReference type="NCBI Taxonomy" id="221103"/>
    <lineage>
        <taxon>Eukaryota</taxon>
        <taxon>Fungi</taxon>
        <taxon>Dikarya</taxon>
        <taxon>Basidiomycota</taxon>
        <taxon>Agaricomycotina</taxon>
        <taxon>Agaricomycetes</taxon>
        <taxon>Agaricomycetidae</taxon>
        <taxon>Agaricales</taxon>
        <taxon>Marasmiineae</taxon>
        <taxon>Marasmiaceae</taxon>
        <taxon>Moniliophthora</taxon>
    </lineage>
</organism>
<evidence type="ECO:0008006" key="3">
    <source>
        <dbReference type="Google" id="ProtNLM"/>
    </source>
</evidence>
<name>A0A0W0EWS4_MONRR</name>
<evidence type="ECO:0000313" key="1">
    <source>
        <dbReference type="EMBL" id="KTB28528.1"/>
    </source>
</evidence>
<accession>A0A0W0EWS4</accession>
<proteinExistence type="predicted"/>
<gene>
    <name evidence="1" type="ORF">WG66_18882</name>
</gene>
<protein>
    <recommendedName>
        <fullName evidence="3">F-box domain-containing protein</fullName>
    </recommendedName>
</protein>
<evidence type="ECO:0000313" key="2">
    <source>
        <dbReference type="Proteomes" id="UP000054988"/>
    </source>
</evidence>
<comment type="caution">
    <text evidence="1">The sequence shown here is derived from an EMBL/GenBank/DDBJ whole genome shotgun (WGS) entry which is preliminary data.</text>
</comment>
<dbReference type="AlphaFoldDB" id="A0A0W0EWS4"/>
<dbReference type="EMBL" id="LATX01002470">
    <property type="protein sequence ID" value="KTB28528.1"/>
    <property type="molecule type" value="Genomic_DNA"/>
</dbReference>
<reference evidence="1 2" key="1">
    <citation type="submission" date="2015-12" db="EMBL/GenBank/DDBJ databases">
        <title>Draft genome sequence of Moniliophthora roreri, the causal agent of frosty pod rot of cacao.</title>
        <authorList>
            <person name="Aime M.C."/>
            <person name="Diaz-Valderrama J.R."/>
            <person name="Kijpornyongpan T."/>
            <person name="Phillips-Mora W."/>
        </authorList>
    </citation>
    <scope>NUCLEOTIDE SEQUENCE [LARGE SCALE GENOMIC DNA]</scope>
    <source>
        <strain evidence="1 2">MCA 2952</strain>
    </source>
</reference>
<sequence>MSGMMARRTGWKSRAAFGIYQLPEELIGMIFYFCGCIGNGNTLLYPCSLVNRYWLALSRRQFFKGRLTFTATRNISTIPRFIAAMKNPIVPITIPFYDISTLTLKFRWPSPPQGADFWYSLDHIGLACRLLEQLDGPANPNTLILHFVFPMLDSNELLFGFKNTFPRINHLHLELDREYLNPLLRFICSFPELQTLEVVCKELDTNGVQAYTYRLPESVHTLHLCITNFLRNTHILFLYWLSDQPRMKEIHSLSLTDPDRLSICSNGMIPRCLQLCKKIRSLYLIFPHIADGMVPVDDRKGYMIGHLRGLQCITFHISGGKEEGQGATDSERDAISGVLNRVGHTLETVSSINLELVTFVVDGVVASDAWDGLDVVLSFRKFDAVRKWITVLTTQEIAINTYRKLLPRCEKQGSLSVTSIILCICIRVSTRQFHVKCDQSGTVTSKPLHPIGLKALKEHQGMPVQLEFPEELIEKIFGHIDSSNTLLNPCSSVNRDWLKLSRRHFFRSRNIAFTTAKSETKIPQFCAAFSNPIAPVTVPFDDIDTITINFESEPIAYELYLNDRVEPMRRLLEQLGGLVLPDTLVIGTRYREPIFHRIPSSFQNAFPRTTHLHLELESEFFNDLLRFICSFPELQTLELACKRLRTQWEQSSTSLDIVNYCLPGSLRTLHLGITSFSLNTRFMLQDWFQKQQGTTALCSLSVLNCGNFDNMPMGYYGGVPMCLGLSNELTSLYLSFPDPASFRLGRETMLPYNWRDRHHVPFALGHLYCLQTLTFHTAGGLRADPMSWPTSWQADLFSAVLTHLRNTLETVSSRHLKTVTFIMDDLVTADAWGELDIILSSGIFHDVSKQIIVVSKQDIDIDTHAFRKFLCRCDEQDKLSVTKLYKSHSSSYVNMLETRII</sequence>
<dbReference type="Proteomes" id="UP000054988">
    <property type="component" value="Unassembled WGS sequence"/>
</dbReference>